<feature type="region of interest" description="Disordered" evidence="1">
    <location>
        <begin position="1256"/>
        <end position="1423"/>
    </location>
</feature>
<feature type="domain" description="DUF11" evidence="3">
    <location>
        <begin position="1484"/>
        <end position="1608"/>
    </location>
</feature>
<evidence type="ECO:0000256" key="2">
    <source>
        <dbReference type="SAM" id="Phobius"/>
    </source>
</evidence>
<evidence type="ECO:0000313" key="4">
    <source>
        <dbReference type="EMBL" id="KAB1651542.1"/>
    </source>
</evidence>
<name>A0A7C8FUT2_9ACTN</name>
<feature type="transmembrane region" description="Helical" evidence="2">
    <location>
        <begin position="1887"/>
        <end position="1906"/>
    </location>
</feature>
<dbReference type="InterPro" id="IPR026466">
    <property type="entry name" value="Fim_isopep_form_D2_dom"/>
</dbReference>
<feature type="compositionally biased region" description="Low complexity" evidence="1">
    <location>
        <begin position="1312"/>
        <end position="1325"/>
    </location>
</feature>
<protein>
    <submittedName>
        <fullName evidence="4">DUF11 domain-containing protein</fullName>
    </submittedName>
</protein>
<keyword evidence="2" id="KW-0472">Membrane</keyword>
<feature type="region of interest" description="Disordered" evidence="1">
    <location>
        <begin position="1653"/>
        <end position="1685"/>
    </location>
</feature>
<feature type="compositionally biased region" description="Low complexity" evidence="1">
    <location>
        <begin position="18"/>
        <end position="48"/>
    </location>
</feature>
<reference evidence="4 5" key="1">
    <citation type="submission" date="2019-09" db="EMBL/GenBank/DDBJ databases">
        <title>Whole genome shotgun sequencing (WGS) of Ellagibacter isourolithinifaciens DSM 104140(T) and Adlercreutzia muris DSM 29508(T).</title>
        <authorList>
            <person name="Stoll D.A."/>
            <person name="Danylec N."/>
            <person name="Huch M."/>
        </authorList>
    </citation>
    <scope>NUCLEOTIDE SEQUENCE [LARGE SCALE GENOMIC DNA]</scope>
    <source>
        <strain evidence="4 5">DSM 29508</strain>
    </source>
</reference>
<proteinExistence type="predicted"/>
<feature type="compositionally biased region" description="Acidic residues" evidence="1">
    <location>
        <begin position="1295"/>
        <end position="1306"/>
    </location>
</feature>
<gene>
    <name evidence="4" type="ORF">F8D48_00475</name>
</gene>
<dbReference type="NCBIfam" id="TIGR01451">
    <property type="entry name" value="B_ant_repeat"/>
    <property type="match status" value="1"/>
</dbReference>
<feature type="domain" description="DUF11" evidence="3">
    <location>
        <begin position="1688"/>
        <end position="1808"/>
    </location>
</feature>
<feature type="region of interest" description="Disordered" evidence="1">
    <location>
        <begin position="1591"/>
        <end position="1638"/>
    </location>
</feature>
<keyword evidence="5" id="KW-1185">Reference proteome</keyword>
<dbReference type="RefSeq" id="WP_151429513.1">
    <property type="nucleotide sequence ID" value="NZ_JANJZI010000004.1"/>
</dbReference>
<dbReference type="Proteomes" id="UP000479639">
    <property type="component" value="Unassembled WGS sequence"/>
</dbReference>
<feature type="compositionally biased region" description="Pro residues" evidence="1">
    <location>
        <begin position="1265"/>
        <end position="1283"/>
    </location>
</feature>
<keyword evidence="2" id="KW-0812">Transmembrane</keyword>
<dbReference type="NCBIfam" id="TIGR04226">
    <property type="entry name" value="RrgB_K2N_iso_D2"/>
    <property type="match status" value="1"/>
</dbReference>
<feature type="compositionally biased region" description="Basic and acidic residues" evidence="1">
    <location>
        <begin position="1372"/>
        <end position="1405"/>
    </location>
</feature>
<dbReference type="Gene3D" id="2.60.40.740">
    <property type="match status" value="2"/>
</dbReference>
<dbReference type="Pfam" id="PF01345">
    <property type="entry name" value="DUF11"/>
    <property type="match status" value="2"/>
</dbReference>
<dbReference type="InterPro" id="IPR047589">
    <property type="entry name" value="DUF11_rpt"/>
</dbReference>
<feature type="region of interest" description="Disordered" evidence="1">
    <location>
        <begin position="986"/>
        <end position="1005"/>
    </location>
</feature>
<accession>A0A7C8FUT2</accession>
<sequence length="1916" mass="203931">MAPKTPRGGGASKEEVADPAVDAADSADSADAPAVAAPAADDGIVAASEEGEPAPQADGDGFTDYGGLSIQGGTPGTDYDLETVTYTHYCRSSTRPAGSNSGRDITVYPQYKAENTISSLVIKKDGTYRLRNTQGVDTAVSTSIRVEPGVKADITFEGVNIRSELPFNIVTNSTDNGSYLTTEVSADDVKNKTTVHLTLADGTVNTLYANQHLTKTANTATDPTRYQQYPALRCGEGSVLVVDDAVRNVDTAGRAIVPEQGMIPAGTKYRDKDGDTQTATAKGSDLVNSLSNLDSRNPGALNAYGGIRAAAIGGGPLENSGHMTFNGGIIHAEANDRTGNGAGCGIGGGHAAGSTETVFNGGEVKAYASYHGAAIGGGCTYEGGMSLGTQYTFPFQDALITRNAHATVAGDITINGGFIEAFGAEHSNAFGQGCAGTNAGKTILITGGTLLPHWGNGAGYLEIGGNQGYVIITGGSVYCTLFQGNDNDGLAYGDVEKTKKVGMITVDVKSKIQAAADKAQVTPDFNAKMESWELLLDKKLSDPRYGAPANLNDGKLYLWLPQGTNDDHQIDANFSYYVGDKLLTSNTTLPPGSVGGGDTKPKEWNVFKLDETFVQENWNKYYDGKELERVDVEKTPIPVDDPIDGKLNQNKFIKYYYWQVDEDGETVGSASENTKTPAAAGTYTIEVRSNQYASDPNFNMTYWGHAATGSAVISPVTSKTSWELTEPLKLEITDGEGNKVEKEYTGPTWAQDENAGNFNTATNNHLVVPVDVTSDKLPFGDTYPDGSNMSKTTCAAPTGRLQLYIDGRAVPESLGGVIEFDRAKLEDATFEKAWIKKDTDGREHTMAYFNLTRGQLEAFGLEDKSAEGNEHRVYVEYTSARPGSDPRDEAAAGAAVASALARIMGTEPREAWQPAHNDSAYVNYYESANEAAPVEIELATPDFRLFNMKDTGYVPNGEGLSDADQAANEATVKANINEKTERDWIDPATKEPRGKREETDVSKFRDETDEDGTVIATHADWFPLYVQSNSIGDIVFTSSNPGVIKIEPNDFTTNRPYVDGKVDYGVGAVARVMSAGKTTITATIKGTGAYSSVTKSFDVYIFPDLAKEPELAMTETAYDMSRTDGTIRPGDTLRYVVTATNEKNDTACINPVYELGIPGDTDFSALTIVDPEGNEVQADYEVVGDKVVVKSLPTLFGGQSYRFKLDVVVKTDVLDKQPGEKPEFLSHSEVSGVYGIDPDAFDWDNRIDTENGVEVTPAEAEANPTLPPSPDAAPEPEPEPIVPDPDTATEILGGDLEDPEPEDPSDPDSPKKPGVPVGPVKPGSPFDEAVDADPDDPTKPAPPTDPDADPDDPDAQPPKRPIQEGDVIVQFGDKKDPQSPEDIAKELDEQIKQKLEEDPEADHVDIPVTIERPNPDDPDGDPLREEVIVTVPITPEMRPDPVDPDARDDHDLIIVPDDVDPRPGGDITTTKTAENVTPGFANRPNQASALVGDTIRFTITVANSKPGSSYYDVVVKDPLPQGLAYVAGSAVVTDAAGKEYRDFEADWDENSRILGFCLGDVPGLKSASVTFECTVTGEALDGDGNLSNIAAPLGTQPSQTVPEPDPDNPAPGPIVIDREPTPPGPYNPEDHGTTWEDKEKDVIDEIKDLFPEIPEDEEIVIPPSEPADPGTASPSDPKLEDDDEGPADVKLVKTAENLDRSDGSTHVGDTVRYIVTVSNAKPYSMWYDAVVRDEVPEGLEVLEKSIKLTDAAGTVHDVPDSAYDVRSRVLAVACGDLPGGASVSVTFDALVTEDAVGKDVGNTASAHGTLPSTREPGGANTTPGGPFVPSEGWESFIEGHPGVSNPDPVYPSADVNAKGGIIGGDVGDDKKHRTLLYLAQTGDAARGALLVVAACVAGCVAVIALARSRRQSRRRA</sequence>
<feature type="region of interest" description="Disordered" evidence="1">
    <location>
        <begin position="1800"/>
        <end position="1851"/>
    </location>
</feature>
<dbReference type="InterPro" id="IPR001434">
    <property type="entry name" value="OmcB-like_DUF11"/>
</dbReference>
<organism evidence="4 5">
    <name type="scientific">Adlercreutzia muris</name>
    <dbReference type="NCBI Taxonomy" id="1796610"/>
    <lineage>
        <taxon>Bacteria</taxon>
        <taxon>Bacillati</taxon>
        <taxon>Actinomycetota</taxon>
        <taxon>Coriobacteriia</taxon>
        <taxon>Eggerthellales</taxon>
        <taxon>Eggerthellaceae</taxon>
        <taxon>Adlercreutzia</taxon>
    </lineage>
</organism>
<keyword evidence="2" id="KW-1133">Transmembrane helix</keyword>
<comment type="caution">
    <text evidence="4">The sequence shown here is derived from an EMBL/GenBank/DDBJ whole genome shotgun (WGS) entry which is preliminary data.</text>
</comment>
<evidence type="ECO:0000313" key="5">
    <source>
        <dbReference type="Proteomes" id="UP000479639"/>
    </source>
</evidence>
<evidence type="ECO:0000259" key="3">
    <source>
        <dbReference type="Pfam" id="PF01345"/>
    </source>
</evidence>
<feature type="compositionally biased region" description="Polar residues" evidence="1">
    <location>
        <begin position="1802"/>
        <end position="1812"/>
    </location>
</feature>
<feature type="compositionally biased region" description="Basic and acidic residues" evidence="1">
    <location>
        <begin position="1628"/>
        <end position="1638"/>
    </location>
</feature>
<dbReference type="EMBL" id="WAJS01000001">
    <property type="protein sequence ID" value="KAB1651542.1"/>
    <property type="molecule type" value="Genomic_DNA"/>
</dbReference>
<evidence type="ECO:0000256" key="1">
    <source>
        <dbReference type="SAM" id="MobiDB-lite"/>
    </source>
</evidence>
<feature type="region of interest" description="Disordered" evidence="1">
    <location>
        <begin position="1"/>
        <end position="77"/>
    </location>
</feature>